<feature type="compositionally biased region" description="Basic and acidic residues" evidence="1">
    <location>
        <begin position="151"/>
        <end position="166"/>
    </location>
</feature>
<evidence type="ECO:0008006" key="5">
    <source>
        <dbReference type="Google" id="ProtNLM"/>
    </source>
</evidence>
<organism evidence="3 4">
    <name type="scientific">Candidatus Woesebacteria bacterium GW2011_GWB1_40_12</name>
    <dbReference type="NCBI Taxonomy" id="1618576"/>
    <lineage>
        <taxon>Bacteria</taxon>
        <taxon>Candidatus Woeseibacteriota</taxon>
    </lineage>
</organism>
<feature type="transmembrane region" description="Helical" evidence="2">
    <location>
        <begin position="53"/>
        <end position="75"/>
    </location>
</feature>
<evidence type="ECO:0000313" key="3">
    <source>
        <dbReference type="EMBL" id="KKR44384.1"/>
    </source>
</evidence>
<sequence>MSNNNFLTDLKNEYRKTNATLHLKTSGWSDVAKKIDTKEPFYKRIFLSGFARVSLAVLALLIIFFGTYQIALAALPGDPFYSVKILSEKIIEETSGSNQVVIDHRADEIIDLSKEREVNGQNLEQVVAEYKENVDQAKENFEATGESNADFENKLNEQHSEFERISSDNPDIEEEIEDAKEASDTEEHETDD</sequence>
<keyword evidence="2" id="KW-0812">Transmembrane</keyword>
<feature type="region of interest" description="Disordered" evidence="1">
    <location>
        <begin position="143"/>
        <end position="192"/>
    </location>
</feature>
<proteinExistence type="predicted"/>
<accession>A0A0G0QVA8</accession>
<dbReference type="EMBL" id="LBYA01000005">
    <property type="protein sequence ID" value="KKR44384.1"/>
    <property type="molecule type" value="Genomic_DNA"/>
</dbReference>
<dbReference type="Proteomes" id="UP000034215">
    <property type="component" value="Unassembled WGS sequence"/>
</dbReference>
<dbReference type="AlphaFoldDB" id="A0A0G0QVA8"/>
<evidence type="ECO:0000256" key="1">
    <source>
        <dbReference type="SAM" id="MobiDB-lite"/>
    </source>
</evidence>
<evidence type="ECO:0000256" key="2">
    <source>
        <dbReference type="SAM" id="Phobius"/>
    </source>
</evidence>
<protein>
    <recommendedName>
        <fullName evidence="5">DUF5667 domain-containing protein</fullName>
    </recommendedName>
</protein>
<gene>
    <name evidence="3" type="ORF">UT76_C0005G0010</name>
</gene>
<keyword evidence="2" id="KW-1133">Transmembrane helix</keyword>
<evidence type="ECO:0000313" key="4">
    <source>
        <dbReference type="Proteomes" id="UP000034215"/>
    </source>
</evidence>
<reference evidence="3 4" key="1">
    <citation type="journal article" date="2015" name="Nature">
        <title>rRNA introns, odd ribosomes, and small enigmatic genomes across a large radiation of phyla.</title>
        <authorList>
            <person name="Brown C.T."/>
            <person name="Hug L.A."/>
            <person name="Thomas B.C."/>
            <person name="Sharon I."/>
            <person name="Castelle C.J."/>
            <person name="Singh A."/>
            <person name="Wilkins M.J."/>
            <person name="Williams K.H."/>
            <person name="Banfield J.F."/>
        </authorList>
    </citation>
    <scope>NUCLEOTIDE SEQUENCE [LARGE SCALE GENOMIC DNA]</scope>
</reference>
<keyword evidence="2" id="KW-0472">Membrane</keyword>
<comment type="caution">
    <text evidence="3">The sequence shown here is derived from an EMBL/GenBank/DDBJ whole genome shotgun (WGS) entry which is preliminary data.</text>
</comment>
<name>A0A0G0QVA8_9BACT</name>